<evidence type="ECO:0000256" key="3">
    <source>
        <dbReference type="ARBA" id="ARBA00023015"/>
    </source>
</evidence>
<evidence type="ECO:0000256" key="2">
    <source>
        <dbReference type="ARBA" id="ARBA00022777"/>
    </source>
</evidence>
<evidence type="ECO:0000313" key="9">
    <source>
        <dbReference type="Proteomes" id="UP000230971"/>
    </source>
</evidence>
<dbReference type="PIRSF" id="PIRSF036625">
    <property type="entry name" value="GAF_ANTAR"/>
    <property type="match status" value="1"/>
</dbReference>
<comment type="caution">
    <text evidence="6">The sequence shown here is derived from an EMBL/GenBank/DDBJ whole genome shotgun (WGS) entry which is preliminary data.</text>
</comment>
<evidence type="ECO:0000256" key="1">
    <source>
        <dbReference type="ARBA" id="ARBA00022679"/>
    </source>
</evidence>
<dbReference type="Gene3D" id="1.10.10.10">
    <property type="entry name" value="Winged helix-like DNA-binding domain superfamily/Winged helix DNA-binding domain"/>
    <property type="match status" value="1"/>
</dbReference>
<dbReference type="Gene3D" id="3.30.450.40">
    <property type="match status" value="1"/>
</dbReference>
<dbReference type="EMBL" id="LQOM01000031">
    <property type="protein sequence ID" value="ORV10965.1"/>
    <property type="molecule type" value="Genomic_DNA"/>
</dbReference>
<dbReference type="PROSITE" id="PS50921">
    <property type="entry name" value="ANTAR"/>
    <property type="match status" value="1"/>
</dbReference>
<dbReference type="RefSeq" id="WP_062539224.1">
    <property type="nucleotide sequence ID" value="NZ_LQOM01000031.1"/>
</dbReference>
<dbReference type="Pfam" id="PF13185">
    <property type="entry name" value="GAF_2"/>
    <property type="match status" value="1"/>
</dbReference>
<name>A0A1X1RPW7_MYCCE</name>
<evidence type="ECO:0000259" key="5">
    <source>
        <dbReference type="PROSITE" id="PS50921"/>
    </source>
</evidence>
<organism evidence="6 8">
    <name type="scientific">Mycobacterium celatum</name>
    <dbReference type="NCBI Taxonomy" id="28045"/>
    <lineage>
        <taxon>Bacteria</taxon>
        <taxon>Bacillati</taxon>
        <taxon>Actinomycetota</taxon>
        <taxon>Actinomycetes</taxon>
        <taxon>Mycobacteriales</taxon>
        <taxon>Mycobacteriaceae</taxon>
        <taxon>Mycobacterium</taxon>
    </lineage>
</organism>
<keyword evidence="3" id="KW-0805">Transcription regulation</keyword>
<sequence>MAANRRSGLLLEVADLMQALQQQSTDVDSVLQELTEGAARFVPGAQHAGITIATRDGKVRTASASGHYPALLDEIQQRHDQGPCLSAAWEQHTIRINDLAQEQRWASYCRDAVEETPIRSIMSFQLFADHHTMGALNFYSEQPNAFDDEAVELGLIMATHAALAWNLVRRDEQFRSALASRDLIGQAKGMIMERFNIDSVQAFELLKRLSQSSNTPLVAVARQLVEGEHPRR</sequence>
<dbReference type="AlphaFoldDB" id="A0A1X1RPW7"/>
<feature type="domain" description="ANTAR" evidence="5">
    <location>
        <begin position="164"/>
        <end position="225"/>
    </location>
</feature>
<dbReference type="Pfam" id="PF03861">
    <property type="entry name" value="ANTAR"/>
    <property type="match status" value="1"/>
</dbReference>
<keyword evidence="4" id="KW-0804">Transcription</keyword>
<evidence type="ECO:0000313" key="8">
    <source>
        <dbReference type="Proteomes" id="UP000193907"/>
    </source>
</evidence>
<reference evidence="6 8" key="1">
    <citation type="submission" date="2016-01" db="EMBL/GenBank/DDBJ databases">
        <title>The new phylogeny of the genus Mycobacterium.</title>
        <authorList>
            <person name="Tarcisio F."/>
            <person name="Conor M."/>
            <person name="Antonella G."/>
            <person name="Elisabetta G."/>
            <person name="Giulia F.S."/>
            <person name="Sara T."/>
            <person name="Anna F."/>
            <person name="Clotilde B."/>
            <person name="Roberto B."/>
            <person name="Veronica D.S."/>
            <person name="Fabio R."/>
            <person name="Monica P."/>
            <person name="Olivier J."/>
            <person name="Enrico T."/>
            <person name="Nicola S."/>
        </authorList>
    </citation>
    <scope>NUCLEOTIDE SEQUENCE [LARGE SCALE GENOMIC DNA]</scope>
    <source>
        <strain evidence="6 8">DSM 44243</strain>
    </source>
</reference>
<dbReference type="SMART" id="SM00065">
    <property type="entry name" value="GAF"/>
    <property type="match status" value="1"/>
</dbReference>
<gene>
    <name evidence="6" type="ORF">AWB95_14240</name>
    <name evidence="7" type="ORF">CQY23_08385</name>
</gene>
<keyword evidence="2" id="KW-0418">Kinase</keyword>
<evidence type="ECO:0000256" key="4">
    <source>
        <dbReference type="ARBA" id="ARBA00023163"/>
    </source>
</evidence>
<dbReference type="GO" id="GO:0016301">
    <property type="term" value="F:kinase activity"/>
    <property type="evidence" value="ECO:0007669"/>
    <property type="project" value="UniProtKB-KW"/>
</dbReference>
<dbReference type="InterPro" id="IPR003018">
    <property type="entry name" value="GAF"/>
</dbReference>
<dbReference type="SMART" id="SM01012">
    <property type="entry name" value="ANTAR"/>
    <property type="match status" value="1"/>
</dbReference>
<dbReference type="OrthoDB" id="4629915at2"/>
<dbReference type="Proteomes" id="UP000193907">
    <property type="component" value="Unassembled WGS sequence"/>
</dbReference>
<dbReference type="InterPro" id="IPR005561">
    <property type="entry name" value="ANTAR"/>
</dbReference>
<dbReference type="SUPFAM" id="SSF55781">
    <property type="entry name" value="GAF domain-like"/>
    <property type="match status" value="1"/>
</dbReference>
<accession>A0A1X1RPW7</accession>
<dbReference type="InterPro" id="IPR011006">
    <property type="entry name" value="CheY-like_superfamily"/>
</dbReference>
<dbReference type="GO" id="GO:0003723">
    <property type="term" value="F:RNA binding"/>
    <property type="evidence" value="ECO:0007669"/>
    <property type="project" value="InterPro"/>
</dbReference>
<proteinExistence type="predicted"/>
<dbReference type="InterPro" id="IPR012074">
    <property type="entry name" value="GAF_ANTAR"/>
</dbReference>
<reference evidence="7 9" key="2">
    <citation type="journal article" date="2017" name="Infect. Genet. Evol.">
        <title>The new phylogeny of the genus Mycobacterium: The old and the news.</title>
        <authorList>
            <person name="Tortoli E."/>
            <person name="Fedrizzi T."/>
            <person name="Meehan C.J."/>
            <person name="Trovato A."/>
            <person name="Grottola A."/>
            <person name="Giacobazzi E."/>
            <person name="Serpini G.F."/>
            <person name="Tagliazucchi S."/>
            <person name="Fabio A."/>
            <person name="Bettua C."/>
            <person name="Bertorelli R."/>
            <person name="Frascaro F."/>
            <person name="De Sanctis V."/>
            <person name="Pecorari M."/>
            <person name="Jousson O."/>
            <person name="Segata N."/>
            <person name="Cirillo D.M."/>
        </authorList>
    </citation>
    <scope>NUCLEOTIDE SEQUENCE [LARGE SCALE GENOMIC DNA]</scope>
    <source>
        <strain evidence="7 9">NCTC 12882</strain>
    </source>
</reference>
<dbReference type="SUPFAM" id="SSF52172">
    <property type="entry name" value="CheY-like"/>
    <property type="match status" value="1"/>
</dbReference>
<evidence type="ECO:0000313" key="7">
    <source>
        <dbReference type="EMBL" id="PIB79571.1"/>
    </source>
</evidence>
<keyword evidence="8" id="KW-1185">Reference proteome</keyword>
<dbReference type="EMBL" id="PDKV01000007">
    <property type="protein sequence ID" value="PIB79571.1"/>
    <property type="molecule type" value="Genomic_DNA"/>
</dbReference>
<dbReference type="STRING" id="28045.AWB95_14240"/>
<protein>
    <submittedName>
        <fullName evidence="6">Response regulator receiver protein</fullName>
    </submittedName>
</protein>
<dbReference type="InterPro" id="IPR029016">
    <property type="entry name" value="GAF-like_dom_sf"/>
</dbReference>
<evidence type="ECO:0000313" key="6">
    <source>
        <dbReference type="EMBL" id="ORV10965.1"/>
    </source>
</evidence>
<keyword evidence="1" id="KW-0808">Transferase</keyword>
<dbReference type="Proteomes" id="UP000230971">
    <property type="component" value="Unassembled WGS sequence"/>
</dbReference>
<dbReference type="InterPro" id="IPR036388">
    <property type="entry name" value="WH-like_DNA-bd_sf"/>
</dbReference>